<dbReference type="InterPro" id="IPR031327">
    <property type="entry name" value="MCM"/>
</dbReference>
<name>M0AIF1_NATA1</name>
<dbReference type="Gene3D" id="2.40.50.140">
    <property type="entry name" value="Nucleic acid-binding proteins"/>
    <property type="match status" value="1"/>
</dbReference>
<reference evidence="4 5" key="1">
    <citation type="journal article" date="2014" name="PLoS Genet.">
        <title>Phylogenetically driven sequencing of extremely halophilic archaea reveals strategies for static and dynamic osmo-response.</title>
        <authorList>
            <person name="Becker E.A."/>
            <person name="Seitzer P.M."/>
            <person name="Tritt A."/>
            <person name="Larsen D."/>
            <person name="Krusor M."/>
            <person name="Yao A.I."/>
            <person name="Wu D."/>
            <person name="Madern D."/>
            <person name="Eisen J.A."/>
            <person name="Darling A.E."/>
            <person name="Facciotti M.T."/>
        </authorList>
    </citation>
    <scope>NUCLEOTIDE SEQUENCE [LARGE SCALE GENOMIC DNA]</scope>
    <source>
        <strain evidence="4 5">DSM 12278</strain>
    </source>
</reference>
<dbReference type="PANTHER" id="PTHR11630:SF66">
    <property type="entry name" value="DNA REPLICATION LICENSING FACTOR MCM4"/>
    <property type="match status" value="1"/>
</dbReference>
<evidence type="ECO:0000256" key="1">
    <source>
        <dbReference type="ARBA" id="ARBA00008010"/>
    </source>
</evidence>
<dbReference type="OrthoDB" id="275317at2157"/>
<dbReference type="Pfam" id="PF17207">
    <property type="entry name" value="MCM_OB"/>
    <property type="match status" value="1"/>
</dbReference>
<protein>
    <submittedName>
        <fullName evidence="4">Cdc46/Mcm family-like ATPase</fullName>
    </submittedName>
</protein>
<evidence type="ECO:0000313" key="4">
    <source>
        <dbReference type="EMBL" id="ELY97163.1"/>
    </source>
</evidence>
<dbReference type="STRING" id="29540.C481_21281"/>
<dbReference type="InterPro" id="IPR033762">
    <property type="entry name" value="MCM_OB"/>
</dbReference>
<dbReference type="eggNOG" id="arCOG00439">
    <property type="taxonomic scope" value="Archaea"/>
</dbReference>
<accession>M0AIF1</accession>
<dbReference type="SUPFAM" id="SSF50249">
    <property type="entry name" value="Nucleic acid-binding proteins"/>
    <property type="match status" value="1"/>
</dbReference>
<dbReference type="GO" id="GO:0003697">
    <property type="term" value="F:single-stranded DNA binding"/>
    <property type="evidence" value="ECO:0007669"/>
    <property type="project" value="TreeGrafter"/>
</dbReference>
<sequence length="315" mass="35617">MGQHDDPMEAFTEFFVGPYRSEVQRLNEVYPDEQSLRIDWDVLESWDGSVADEVLRKPARMRQFATNALNRLDDASLLGVNVRVYNLPDRQTVRVGKYRTRQLGQLLSVRGKVVDMEGVKPYAEEAAFECPLCGTLSRMPQSYGDLMKPNECMGCEHSKPGFIFKREQSELVDLQKIVIIPPDSNLDEPPATIAFLKNDLVDMVGPGDFVTINGIYETFAGQSESTLSTYIEVLDLDIEERIEIDTYGASEIQEFIMETLTDRIEVTDNWAVPRAEVVDAVVDAHGVRREEIDDQINALIDENKIGNEGTKLFDI</sequence>
<comment type="similarity">
    <text evidence="1">Belongs to the MCM family.</text>
</comment>
<dbReference type="Gene3D" id="3.30.1640.10">
    <property type="entry name" value="mini-chromosome maintenance (MCM) complex, chain A, domain 1"/>
    <property type="match status" value="1"/>
</dbReference>
<dbReference type="Proteomes" id="UP000011554">
    <property type="component" value="Unassembled WGS sequence"/>
</dbReference>
<evidence type="ECO:0000313" key="5">
    <source>
        <dbReference type="Proteomes" id="UP000011554"/>
    </source>
</evidence>
<proteinExistence type="inferred from homology"/>
<dbReference type="RefSeq" id="WP_006111406.1">
    <property type="nucleotide sequence ID" value="NZ_AOIO01000049.1"/>
</dbReference>
<gene>
    <name evidence="4" type="ORF">C481_21281</name>
</gene>
<dbReference type="GO" id="GO:0042555">
    <property type="term" value="C:MCM complex"/>
    <property type="evidence" value="ECO:0007669"/>
    <property type="project" value="TreeGrafter"/>
</dbReference>
<keyword evidence="5" id="KW-1185">Reference proteome</keyword>
<dbReference type="GO" id="GO:0005524">
    <property type="term" value="F:ATP binding"/>
    <property type="evidence" value="ECO:0007669"/>
    <property type="project" value="InterPro"/>
</dbReference>
<dbReference type="PANTHER" id="PTHR11630">
    <property type="entry name" value="DNA REPLICATION LICENSING FACTOR MCM FAMILY MEMBER"/>
    <property type="match status" value="1"/>
</dbReference>
<feature type="domain" description="MCM OB" evidence="3">
    <location>
        <begin position="99"/>
        <end position="218"/>
    </location>
</feature>
<keyword evidence="2" id="KW-0235">DNA replication</keyword>
<dbReference type="InterPro" id="IPR012340">
    <property type="entry name" value="NA-bd_OB-fold"/>
</dbReference>
<organism evidence="4 5">
    <name type="scientific">Natrialba asiatica (strain ATCC 700177 / DSM 12278 / JCM 9576 / FERM P-10747 / NBRC 102637 / 172P1)</name>
    <dbReference type="NCBI Taxonomy" id="29540"/>
    <lineage>
        <taxon>Archaea</taxon>
        <taxon>Methanobacteriati</taxon>
        <taxon>Methanobacteriota</taxon>
        <taxon>Stenosarchaea group</taxon>
        <taxon>Halobacteria</taxon>
        <taxon>Halobacteriales</taxon>
        <taxon>Natrialbaceae</taxon>
        <taxon>Natrialba</taxon>
    </lineage>
</organism>
<dbReference type="EMBL" id="AOIO01000049">
    <property type="protein sequence ID" value="ELY97163.1"/>
    <property type="molecule type" value="Genomic_DNA"/>
</dbReference>
<evidence type="ECO:0000256" key="2">
    <source>
        <dbReference type="ARBA" id="ARBA00022705"/>
    </source>
</evidence>
<dbReference type="GO" id="GO:0006260">
    <property type="term" value="P:DNA replication"/>
    <property type="evidence" value="ECO:0007669"/>
    <property type="project" value="UniProtKB-KW"/>
</dbReference>
<dbReference type="Gene3D" id="2.20.28.10">
    <property type="match status" value="1"/>
</dbReference>
<comment type="caution">
    <text evidence="4">The sequence shown here is derived from an EMBL/GenBank/DDBJ whole genome shotgun (WGS) entry which is preliminary data.</text>
</comment>
<evidence type="ECO:0000259" key="3">
    <source>
        <dbReference type="Pfam" id="PF17207"/>
    </source>
</evidence>
<dbReference type="AlphaFoldDB" id="M0AIF1"/>
<dbReference type="GO" id="GO:0017116">
    <property type="term" value="F:single-stranded DNA helicase activity"/>
    <property type="evidence" value="ECO:0007669"/>
    <property type="project" value="TreeGrafter"/>
</dbReference>